<evidence type="ECO:0008006" key="3">
    <source>
        <dbReference type="Google" id="ProtNLM"/>
    </source>
</evidence>
<sequence>MQKVLAIQRASRLPSAPQWSPVVSARQALLSLYIGSYSKSFDSLPSFLEESSARHLQVSVDAVGLAFMAFKLNRRDLIHLANQRYVAALRSLGMAMQSLTQATSNAANHSLKDATLQSALLLDLYEKIAYQHYQSSEPQGLLLSHIHGALSLVQSRPRGEFSNSMIQQLAAQSVHTCVISCSTANIPVPEAVVRLYHDLSRRICSTRWFMQGLVIRIVDLNADMRGGRTNPSNVLKRARDLYNGFSGIEGSVPRISRPRRRDTCETLAFNGYYDVYQTPKNIQLFNLCRCERLDLALIIQKFEPSAEITENIAQATEAICASVPGLMLPAARPHNTLPLSPLQILECSAVLPALVAAARYTQDPAMQDWILRTLTHMANHGIQLAQKVANIIMFEPHLCQWDVFQLVGSYAILTL</sequence>
<name>A0A8H5UJZ8_9HYPO</name>
<dbReference type="InterPro" id="IPR053175">
    <property type="entry name" value="DHMBA_Reg_Transcription_Factor"/>
</dbReference>
<comment type="caution">
    <text evidence="1">The sequence shown here is derived from an EMBL/GenBank/DDBJ whole genome shotgun (WGS) entry which is preliminary data.</text>
</comment>
<evidence type="ECO:0000313" key="2">
    <source>
        <dbReference type="Proteomes" id="UP000562682"/>
    </source>
</evidence>
<dbReference type="EMBL" id="JAAOAK010000116">
    <property type="protein sequence ID" value="KAF5688604.1"/>
    <property type="molecule type" value="Genomic_DNA"/>
</dbReference>
<organism evidence="1 2">
    <name type="scientific">Fusarium denticulatum</name>
    <dbReference type="NCBI Taxonomy" id="48507"/>
    <lineage>
        <taxon>Eukaryota</taxon>
        <taxon>Fungi</taxon>
        <taxon>Dikarya</taxon>
        <taxon>Ascomycota</taxon>
        <taxon>Pezizomycotina</taxon>
        <taxon>Sordariomycetes</taxon>
        <taxon>Hypocreomycetidae</taxon>
        <taxon>Hypocreales</taxon>
        <taxon>Nectriaceae</taxon>
        <taxon>Fusarium</taxon>
        <taxon>Fusarium fujikuroi species complex</taxon>
    </lineage>
</organism>
<protein>
    <recommendedName>
        <fullName evidence="3">Transcription factor</fullName>
    </recommendedName>
</protein>
<dbReference type="PANTHER" id="PTHR38791:SF1">
    <property type="entry name" value="TRANSCRIPTION FACTOR, PUTATIVE-RELATED"/>
    <property type="match status" value="1"/>
</dbReference>
<reference evidence="1 2" key="1">
    <citation type="submission" date="2020-05" db="EMBL/GenBank/DDBJ databases">
        <title>Identification and distribution of gene clusters putatively required for synthesis of sphingolipid metabolism inhibitors in phylogenetically diverse species of the filamentous fungus Fusarium.</title>
        <authorList>
            <person name="Kim H.-S."/>
            <person name="Busman M."/>
            <person name="Brown D.W."/>
            <person name="Divon H."/>
            <person name="Uhlig S."/>
            <person name="Proctor R.H."/>
        </authorList>
    </citation>
    <scope>NUCLEOTIDE SEQUENCE [LARGE SCALE GENOMIC DNA]</scope>
    <source>
        <strain evidence="1 2">NRRL 25311</strain>
    </source>
</reference>
<dbReference type="Proteomes" id="UP000562682">
    <property type="component" value="Unassembled WGS sequence"/>
</dbReference>
<proteinExistence type="predicted"/>
<gene>
    <name evidence="1" type="ORF">FDENT_4824</name>
</gene>
<dbReference type="PANTHER" id="PTHR38791">
    <property type="entry name" value="ZN(II)2CYS6 TRANSCRIPTION FACTOR (EUROFUNG)-RELATED-RELATED"/>
    <property type="match status" value="1"/>
</dbReference>
<accession>A0A8H5UJZ8</accession>
<evidence type="ECO:0000313" key="1">
    <source>
        <dbReference type="EMBL" id="KAF5688604.1"/>
    </source>
</evidence>
<keyword evidence="2" id="KW-1185">Reference proteome</keyword>
<dbReference type="AlphaFoldDB" id="A0A8H5UJZ8"/>